<feature type="domain" description="Tyrosine specific protein phosphatases" evidence="3">
    <location>
        <begin position="105"/>
        <end position="180"/>
    </location>
</feature>
<dbReference type="InterPro" id="IPR000340">
    <property type="entry name" value="Dual-sp_phosphatase_cat-dom"/>
</dbReference>
<name>A0A1E3QEW9_LIPST</name>
<dbReference type="Gene3D" id="3.90.190.10">
    <property type="entry name" value="Protein tyrosine phosphatase superfamily"/>
    <property type="match status" value="1"/>
</dbReference>
<evidence type="ECO:0000313" key="4">
    <source>
        <dbReference type="EMBL" id="ODQ76170.1"/>
    </source>
</evidence>
<feature type="compositionally biased region" description="Basic and acidic residues" evidence="2">
    <location>
        <begin position="238"/>
        <end position="247"/>
    </location>
</feature>
<feature type="compositionally biased region" description="Acidic residues" evidence="2">
    <location>
        <begin position="211"/>
        <end position="223"/>
    </location>
</feature>
<dbReference type="Proteomes" id="UP000094385">
    <property type="component" value="Unassembled WGS sequence"/>
</dbReference>
<dbReference type="SUPFAM" id="SSF52799">
    <property type="entry name" value="(Phosphotyrosine protein) phosphatases II"/>
    <property type="match status" value="1"/>
</dbReference>
<dbReference type="InterPro" id="IPR000387">
    <property type="entry name" value="Tyr_Pase_dom"/>
</dbReference>
<organism evidence="4 5">
    <name type="scientific">Lipomyces starkeyi NRRL Y-11557</name>
    <dbReference type="NCBI Taxonomy" id="675824"/>
    <lineage>
        <taxon>Eukaryota</taxon>
        <taxon>Fungi</taxon>
        <taxon>Dikarya</taxon>
        <taxon>Ascomycota</taxon>
        <taxon>Saccharomycotina</taxon>
        <taxon>Lipomycetes</taxon>
        <taxon>Lipomycetales</taxon>
        <taxon>Lipomycetaceae</taxon>
        <taxon>Lipomyces</taxon>
    </lineage>
</organism>
<reference evidence="4 5" key="1">
    <citation type="journal article" date="2016" name="Proc. Natl. Acad. Sci. U.S.A.">
        <title>Comparative genomics of biotechnologically important yeasts.</title>
        <authorList>
            <person name="Riley R."/>
            <person name="Haridas S."/>
            <person name="Wolfe K.H."/>
            <person name="Lopes M.R."/>
            <person name="Hittinger C.T."/>
            <person name="Goeker M."/>
            <person name="Salamov A.A."/>
            <person name="Wisecaver J.H."/>
            <person name="Long T.M."/>
            <person name="Calvey C.H."/>
            <person name="Aerts A.L."/>
            <person name="Barry K.W."/>
            <person name="Choi C."/>
            <person name="Clum A."/>
            <person name="Coughlan A.Y."/>
            <person name="Deshpande S."/>
            <person name="Douglass A.P."/>
            <person name="Hanson S.J."/>
            <person name="Klenk H.-P."/>
            <person name="LaButti K.M."/>
            <person name="Lapidus A."/>
            <person name="Lindquist E.A."/>
            <person name="Lipzen A.M."/>
            <person name="Meier-Kolthoff J.P."/>
            <person name="Ohm R.A."/>
            <person name="Otillar R.P."/>
            <person name="Pangilinan J.L."/>
            <person name="Peng Y."/>
            <person name="Rokas A."/>
            <person name="Rosa C.A."/>
            <person name="Scheuner C."/>
            <person name="Sibirny A.A."/>
            <person name="Slot J.C."/>
            <person name="Stielow J.B."/>
            <person name="Sun H."/>
            <person name="Kurtzman C.P."/>
            <person name="Blackwell M."/>
            <person name="Grigoriev I.V."/>
            <person name="Jeffries T.W."/>
        </authorList>
    </citation>
    <scope>NUCLEOTIDE SEQUENCE [LARGE SCALE GENOMIC DNA]</scope>
    <source>
        <strain evidence="4 5">NRRL Y-11557</strain>
    </source>
</reference>
<dbReference type="InterPro" id="IPR029021">
    <property type="entry name" value="Prot-tyrosine_phosphatase-like"/>
</dbReference>
<protein>
    <recommendedName>
        <fullName evidence="3">Tyrosine specific protein phosphatases domain-containing protein</fullName>
    </recommendedName>
</protein>
<dbReference type="InterPro" id="IPR020422">
    <property type="entry name" value="TYR_PHOSPHATASE_DUAL_dom"/>
</dbReference>
<dbReference type="AlphaFoldDB" id="A0A1E3QEW9"/>
<dbReference type="EMBL" id="KV454289">
    <property type="protein sequence ID" value="ODQ76170.1"/>
    <property type="molecule type" value="Genomic_DNA"/>
</dbReference>
<dbReference type="STRING" id="675824.A0A1E3QEW9"/>
<proteinExistence type="inferred from homology"/>
<dbReference type="GO" id="GO:0005737">
    <property type="term" value="C:cytoplasm"/>
    <property type="evidence" value="ECO:0007669"/>
    <property type="project" value="TreeGrafter"/>
</dbReference>
<accession>A0A1E3QEW9</accession>
<dbReference type="PANTHER" id="PTHR46588">
    <property type="entry name" value="SERINE/THREONINE/TYROSINE-INTERACTING PROTEIN"/>
    <property type="match status" value="1"/>
</dbReference>
<dbReference type="CDD" id="cd14498">
    <property type="entry name" value="DSP"/>
    <property type="match status" value="1"/>
</dbReference>
<dbReference type="InterPro" id="IPR052449">
    <property type="entry name" value="STYX-Interacting_Phosphatase"/>
</dbReference>
<evidence type="ECO:0000256" key="2">
    <source>
        <dbReference type="SAM" id="MobiDB-lite"/>
    </source>
</evidence>
<evidence type="ECO:0000259" key="3">
    <source>
        <dbReference type="PROSITE" id="PS50056"/>
    </source>
</evidence>
<keyword evidence="5" id="KW-1185">Reference proteome</keyword>
<evidence type="ECO:0000256" key="1">
    <source>
        <dbReference type="ARBA" id="ARBA00009649"/>
    </source>
</evidence>
<feature type="region of interest" description="Disordered" evidence="2">
    <location>
        <begin position="206"/>
        <end position="247"/>
    </location>
</feature>
<sequence>MVAPDVSHRTPALDRSRAPSLPRTLVPPCFFTDPSVIQEWRYESRRLAQQIYPHLWLGPRNVARDEKFLQDNNVKLVLAITTPQAWQIMKSRYADKNEYQGLPVSNYMELVKSFPLAKQLIDQTRDSGGSTLLYCETGNEKSAAVAVAYVMESNGWDLIRSIQFVQARRFCVALDDNMKFQLRSYETLCQAHQAVLTPSKRPDLRRTLDDLYGDSDEIDDEVDREGRAPFNDADPNSIEEKGDVIMD</sequence>
<gene>
    <name evidence="4" type="ORF">LIPSTDRAFT_67034</name>
</gene>
<dbReference type="GO" id="GO:0070372">
    <property type="term" value="P:regulation of ERK1 and ERK2 cascade"/>
    <property type="evidence" value="ECO:0007669"/>
    <property type="project" value="TreeGrafter"/>
</dbReference>
<dbReference type="OrthoDB" id="10252009at2759"/>
<comment type="similarity">
    <text evidence="1">Belongs to the protein-tyrosine phosphatase family. Non-receptor class subfamily.</text>
</comment>
<dbReference type="Pfam" id="PF00782">
    <property type="entry name" value="DSPc"/>
    <property type="match status" value="1"/>
</dbReference>
<evidence type="ECO:0000313" key="5">
    <source>
        <dbReference type="Proteomes" id="UP000094385"/>
    </source>
</evidence>
<dbReference type="PANTHER" id="PTHR46588:SF1">
    <property type="entry name" value="SERINE_THREONINE_TYROSINE-INTERACTING PROTEIN"/>
    <property type="match status" value="1"/>
</dbReference>
<dbReference type="GO" id="GO:0005654">
    <property type="term" value="C:nucleoplasm"/>
    <property type="evidence" value="ECO:0007669"/>
    <property type="project" value="TreeGrafter"/>
</dbReference>
<dbReference type="PROSITE" id="PS50056">
    <property type="entry name" value="TYR_PHOSPHATASE_2"/>
    <property type="match status" value="1"/>
</dbReference>
<dbReference type="GO" id="GO:1990444">
    <property type="term" value="F:F-box domain binding"/>
    <property type="evidence" value="ECO:0007669"/>
    <property type="project" value="TreeGrafter"/>
</dbReference>
<dbReference type="GO" id="GO:0062026">
    <property type="term" value="P:negative regulation of SCF-dependent proteasomal ubiquitin-dependent catabolic process"/>
    <property type="evidence" value="ECO:0007669"/>
    <property type="project" value="TreeGrafter"/>
</dbReference>
<dbReference type="SMART" id="SM00195">
    <property type="entry name" value="DSPc"/>
    <property type="match status" value="1"/>
</dbReference>
<dbReference type="GO" id="GO:0140096">
    <property type="term" value="F:catalytic activity, acting on a protein"/>
    <property type="evidence" value="ECO:0007669"/>
    <property type="project" value="UniProtKB-ARBA"/>
</dbReference>